<feature type="region of interest" description="Disordered" evidence="9">
    <location>
        <begin position="509"/>
        <end position="536"/>
    </location>
</feature>
<dbReference type="Proteomes" id="UP000284250">
    <property type="component" value="Unassembled WGS sequence"/>
</dbReference>
<comment type="function">
    <text evidence="8">Nucleotidyltransferase involved in the post-translational modification of proteins. It can catalyze the addition of adenosine monophosphate (AMP) or uridine monophosphate (UMP) to a protein, resulting in modifications known as AMPylation and UMPylation.</text>
</comment>
<keyword evidence="3 8" id="KW-0548">Nucleotidyltransferase</keyword>
<evidence type="ECO:0000256" key="3">
    <source>
        <dbReference type="ARBA" id="ARBA00022695"/>
    </source>
</evidence>
<accession>A0A418QN43</accession>
<comment type="catalytic activity">
    <reaction evidence="8">
        <text>L-seryl-[protein] + UTP = O-(5'-uridylyl)-L-seryl-[protein] + diphosphate</text>
        <dbReference type="Rhea" id="RHEA:64604"/>
        <dbReference type="Rhea" id="RHEA-COMP:9863"/>
        <dbReference type="Rhea" id="RHEA-COMP:16635"/>
        <dbReference type="ChEBI" id="CHEBI:29999"/>
        <dbReference type="ChEBI" id="CHEBI:33019"/>
        <dbReference type="ChEBI" id="CHEBI:46398"/>
        <dbReference type="ChEBI" id="CHEBI:156051"/>
    </reaction>
</comment>
<evidence type="ECO:0000256" key="5">
    <source>
        <dbReference type="ARBA" id="ARBA00022741"/>
    </source>
</evidence>
<keyword evidence="2 8" id="KW-0808">Transferase</keyword>
<evidence type="ECO:0000256" key="7">
    <source>
        <dbReference type="ARBA" id="ARBA00022842"/>
    </source>
</evidence>
<comment type="catalytic activity">
    <reaction evidence="8">
        <text>L-tyrosyl-[protein] + UTP = O-(5'-uridylyl)-L-tyrosyl-[protein] + diphosphate</text>
        <dbReference type="Rhea" id="RHEA:83887"/>
        <dbReference type="Rhea" id="RHEA-COMP:10136"/>
        <dbReference type="Rhea" id="RHEA-COMP:20238"/>
        <dbReference type="ChEBI" id="CHEBI:33019"/>
        <dbReference type="ChEBI" id="CHEBI:46398"/>
        <dbReference type="ChEBI" id="CHEBI:46858"/>
        <dbReference type="ChEBI" id="CHEBI:90602"/>
    </reaction>
</comment>
<dbReference type="Pfam" id="PF02696">
    <property type="entry name" value="SelO"/>
    <property type="match status" value="1"/>
</dbReference>
<organism evidence="10 11">
    <name type="scientific">Hymenobacter rubripertinctus</name>
    <dbReference type="NCBI Taxonomy" id="2029981"/>
    <lineage>
        <taxon>Bacteria</taxon>
        <taxon>Pseudomonadati</taxon>
        <taxon>Bacteroidota</taxon>
        <taxon>Cytophagia</taxon>
        <taxon>Cytophagales</taxon>
        <taxon>Hymenobacteraceae</taxon>
        <taxon>Hymenobacter</taxon>
    </lineage>
</organism>
<feature type="binding site" evidence="8">
    <location>
        <position position="109"/>
    </location>
    <ligand>
        <name>ATP</name>
        <dbReference type="ChEBI" id="CHEBI:30616"/>
    </ligand>
</feature>
<name>A0A418QN43_9BACT</name>
<feature type="binding site" evidence="8">
    <location>
        <position position="287"/>
    </location>
    <ligand>
        <name>ATP</name>
        <dbReference type="ChEBI" id="CHEBI:30616"/>
    </ligand>
</feature>
<feature type="binding site" evidence="8">
    <location>
        <position position="278"/>
    </location>
    <ligand>
        <name>Mg(2+)</name>
        <dbReference type="ChEBI" id="CHEBI:18420"/>
    </ligand>
</feature>
<dbReference type="HAMAP" id="MF_00692">
    <property type="entry name" value="SelO"/>
    <property type="match status" value="1"/>
</dbReference>
<comment type="similarity">
    <text evidence="1 8">Belongs to the SELO family.</text>
</comment>
<feature type="binding site" evidence="8">
    <location>
        <position position="287"/>
    </location>
    <ligand>
        <name>Mg(2+)</name>
        <dbReference type="ChEBI" id="CHEBI:18420"/>
    </ligand>
</feature>
<dbReference type="EC" id="2.7.7.108" evidence="8"/>
<evidence type="ECO:0000256" key="1">
    <source>
        <dbReference type="ARBA" id="ARBA00009747"/>
    </source>
</evidence>
<protein>
    <recommendedName>
        <fullName evidence="8">Protein nucleotidyltransferase YdiU</fullName>
        <ecNumber evidence="8">2.7.7.-</ecNumber>
    </recommendedName>
    <alternativeName>
        <fullName evidence="8">Protein adenylyltransferase YdiU</fullName>
        <ecNumber evidence="8">2.7.7.108</ecNumber>
    </alternativeName>
    <alternativeName>
        <fullName evidence="8">Protein uridylyltransferase YdiU</fullName>
        <ecNumber evidence="8">2.7.7.-</ecNumber>
    </alternativeName>
</protein>
<feature type="binding site" evidence="8">
    <location>
        <position position="142"/>
    </location>
    <ligand>
        <name>ATP</name>
        <dbReference type="ChEBI" id="CHEBI:30616"/>
    </ligand>
</feature>
<dbReference type="GO" id="GO:0000287">
    <property type="term" value="F:magnesium ion binding"/>
    <property type="evidence" value="ECO:0007669"/>
    <property type="project" value="UniProtKB-UniRule"/>
</dbReference>
<dbReference type="GO" id="GO:0005524">
    <property type="term" value="F:ATP binding"/>
    <property type="evidence" value="ECO:0007669"/>
    <property type="project" value="UniProtKB-UniRule"/>
</dbReference>
<evidence type="ECO:0000313" key="10">
    <source>
        <dbReference type="EMBL" id="RIY06636.1"/>
    </source>
</evidence>
<comment type="caution">
    <text evidence="10">The sequence shown here is derived from an EMBL/GenBank/DDBJ whole genome shotgun (WGS) entry which is preliminary data.</text>
</comment>
<comment type="cofactor">
    <cofactor evidence="8">
        <name>Mg(2+)</name>
        <dbReference type="ChEBI" id="CHEBI:18420"/>
    </cofactor>
    <cofactor evidence="8">
        <name>Mn(2+)</name>
        <dbReference type="ChEBI" id="CHEBI:29035"/>
    </cofactor>
</comment>
<evidence type="ECO:0000256" key="8">
    <source>
        <dbReference type="HAMAP-Rule" id="MF_00692"/>
    </source>
</evidence>
<dbReference type="AlphaFoldDB" id="A0A418QN43"/>
<keyword evidence="5 8" id="KW-0547">Nucleotide-binding</keyword>
<dbReference type="NCBIfam" id="NF000658">
    <property type="entry name" value="PRK00029.1"/>
    <property type="match status" value="1"/>
</dbReference>
<reference evidence="10 11" key="2">
    <citation type="submission" date="2019-01" db="EMBL/GenBank/DDBJ databases">
        <title>Hymenobacter humicola sp. nov., isolated from soils in Antarctica.</title>
        <authorList>
            <person name="Sedlacek I."/>
            <person name="Holochova P."/>
            <person name="Kralova S."/>
            <person name="Pantucek R."/>
            <person name="Stankova E."/>
            <person name="Vrbovska V."/>
            <person name="Kristofova L."/>
            <person name="Svec P."/>
            <person name="Busse H.-J."/>
        </authorList>
    </citation>
    <scope>NUCLEOTIDE SEQUENCE [LARGE SCALE GENOMIC DNA]</scope>
    <source>
        <strain evidence="10 11">CCM 8852</strain>
    </source>
</reference>
<feature type="binding site" evidence="8">
    <location>
        <position position="130"/>
    </location>
    <ligand>
        <name>ATP</name>
        <dbReference type="ChEBI" id="CHEBI:30616"/>
    </ligand>
</feature>
<dbReference type="GO" id="GO:0070733">
    <property type="term" value="F:AMPylase activity"/>
    <property type="evidence" value="ECO:0007669"/>
    <property type="project" value="UniProtKB-EC"/>
</dbReference>
<gene>
    <name evidence="8" type="primary">ydiU</name>
    <name evidence="8" type="synonym">selO</name>
    <name evidence="10" type="ORF">D0T11_18365</name>
</gene>
<evidence type="ECO:0000256" key="4">
    <source>
        <dbReference type="ARBA" id="ARBA00022723"/>
    </source>
</evidence>
<comment type="catalytic activity">
    <reaction evidence="8">
        <text>L-threonyl-[protein] + ATP = 3-O-(5'-adenylyl)-L-threonyl-[protein] + diphosphate</text>
        <dbReference type="Rhea" id="RHEA:54292"/>
        <dbReference type="Rhea" id="RHEA-COMP:11060"/>
        <dbReference type="Rhea" id="RHEA-COMP:13847"/>
        <dbReference type="ChEBI" id="CHEBI:30013"/>
        <dbReference type="ChEBI" id="CHEBI:30616"/>
        <dbReference type="ChEBI" id="CHEBI:33019"/>
        <dbReference type="ChEBI" id="CHEBI:138113"/>
        <dbReference type="EC" id="2.7.7.108"/>
    </reaction>
</comment>
<feature type="binding site" evidence="8">
    <location>
        <position position="110"/>
    </location>
    <ligand>
        <name>ATP</name>
        <dbReference type="ChEBI" id="CHEBI:30616"/>
    </ligand>
</feature>
<dbReference type="PANTHER" id="PTHR32057:SF14">
    <property type="entry name" value="PROTEIN ADENYLYLTRANSFERASE SELO, MITOCHONDRIAL"/>
    <property type="match status" value="1"/>
</dbReference>
<feature type="binding site" evidence="8">
    <location>
        <position position="207"/>
    </location>
    <ligand>
        <name>ATP</name>
        <dbReference type="ChEBI" id="CHEBI:30616"/>
    </ligand>
</feature>
<dbReference type="EMBL" id="QYCN01000038">
    <property type="protein sequence ID" value="RIY06636.1"/>
    <property type="molecule type" value="Genomic_DNA"/>
</dbReference>
<proteinExistence type="inferred from homology"/>
<comment type="catalytic activity">
    <reaction evidence="8">
        <text>L-histidyl-[protein] + UTP = N(tele)-(5'-uridylyl)-L-histidyl-[protein] + diphosphate</text>
        <dbReference type="Rhea" id="RHEA:83891"/>
        <dbReference type="Rhea" id="RHEA-COMP:9745"/>
        <dbReference type="Rhea" id="RHEA-COMP:20239"/>
        <dbReference type="ChEBI" id="CHEBI:29979"/>
        <dbReference type="ChEBI" id="CHEBI:33019"/>
        <dbReference type="ChEBI" id="CHEBI:46398"/>
        <dbReference type="ChEBI" id="CHEBI:233474"/>
    </reaction>
</comment>
<keyword evidence="7 8" id="KW-0460">Magnesium</keyword>
<evidence type="ECO:0000313" key="11">
    <source>
        <dbReference type="Proteomes" id="UP000284250"/>
    </source>
</evidence>
<feature type="binding site" evidence="8">
    <location>
        <position position="200"/>
    </location>
    <ligand>
        <name>ATP</name>
        <dbReference type="ChEBI" id="CHEBI:30616"/>
    </ligand>
</feature>
<feature type="binding site" evidence="8">
    <location>
        <position position="143"/>
    </location>
    <ligand>
        <name>ATP</name>
        <dbReference type="ChEBI" id="CHEBI:30616"/>
    </ligand>
</feature>
<keyword evidence="11" id="KW-1185">Reference proteome</keyword>
<dbReference type="PANTHER" id="PTHR32057">
    <property type="entry name" value="PROTEIN ADENYLYLTRANSFERASE SELO, MITOCHONDRIAL"/>
    <property type="match status" value="1"/>
</dbReference>
<keyword evidence="6 8" id="KW-0067">ATP-binding</keyword>
<dbReference type="RefSeq" id="WP_119657270.1">
    <property type="nucleotide sequence ID" value="NZ_JBHUOI010000079.1"/>
</dbReference>
<keyword evidence="4 8" id="KW-0479">Metal-binding</keyword>
<evidence type="ECO:0000256" key="2">
    <source>
        <dbReference type="ARBA" id="ARBA00022679"/>
    </source>
</evidence>
<evidence type="ECO:0000256" key="9">
    <source>
        <dbReference type="SAM" id="MobiDB-lite"/>
    </source>
</evidence>
<comment type="catalytic activity">
    <reaction evidence="8">
        <text>L-tyrosyl-[protein] + ATP = O-(5'-adenylyl)-L-tyrosyl-[protein] + diphosphate</text>
        <dbReference type="Rhea" id="RHEA:54288"/>
        <dbReference type="Rhea" id="RHEA-COMP:10136"/>
        <dbReference type="Rhea" id="RHEA-COMP:13846"/>
        <dbReference type="ChEBI" id="CHEBI:30616"/>
        <dbReference type="ChEBI" id="CHEBI:33019"/>
        <dbReference type="ChEBI" id="CHEBI:46858"/>
        <dbReference type="ChEBI" id="CHEBI:83624"/>
        <dbReference type="EC" id="2.7.7.108"/>
    </reaction>
</comment>
<dbReference type="OrthoDB" id="9773505at2"/>
<comment type="catalytic activity">
    <reaction evidence="8">
        <text>L-seryl-[protein] + ATP = 3-O-(5'-adenylyl)-L-seryl-[protein] + diphosphate</text>
        <dbReference type="Rhea" id="RHEA:58120"/>
        <dbReference type="Rhea" id="RHEA-COMP:9863"/>
        <dbReference type="Rhea" id="RHEA-COMP:15073"/>
        <dbReference type="ChEBI" id="CHEBI:29999"/>
        <dbReference type="ChEBI" id="CHEBI:30616"/>
        <dbReference type="ChEBI" id="CHEBI:33019"/>
        <dbReference type="ChEBI" id="CHEBI:142516"/>
        <dbReference type="EC" id="2.7.7.108"/>
    </reaction>
</comment>
<dbReference type="InterPro" id="IPR003846">
    <property type="entry name" value="SelO"/>
</dbReference>
<reference evidence="10 11" key="1">
    <citation type="submission" date="2018-09" db="EMBL/GenBank/DDBJ databases">
        <authorList>
            <person name="Zeman M."/>
            <person name="Pardy F."/>
        </authorList>
    </citation>
    <scope>NUCLEOTIDE SEQUENCE [LARGE SCALE GENOMIC DNA]</scope>
    <source>
        <strain evidence="10 11">CCM 8852</strain>
    </source>
</reference>
<feature type="compositionally biased region" description="Basic and acidic residues" evidence="9">
    <location>
        <begin position="509"/>
        <end position="521"/>
    </location>
</feature>
<dbReference type="EC" id="2.7.7.-" evidence="8"/>
<dbReference type="GO" id="GO:0030145">
    <property type="term" value="F:manganese ion binding"/>
    <property type="evidence" value="ECO:0007669"/>
    <property type="project" value="UniProtKB-UniRule"/>
</dbReference>
<feature type="binding site" evidence="8">
    <location>
        <position position="107"/>
    </location>
    <ligand>
        <name>ATP</name>
        <dbReference type="ChEBI" id="CHEBI:30616"/>
    </ligand>
</feature>
<evidence type="ECO:0000256" key="6">
    <source>
        <dbReference type="ARBA" id="ARBA00022840"/>
    </source>
</evidence>
<feature type="active site" description="Proton acceptor" evidence="8">
    <location>
        <position position="277"/>
    </location>
</feature>
<keyword evidence="8" id="KW-0464">Manganese</keyword>
<sequence>MIPTPHTLEDALFTNSFVAELAGDPSWENEPRQVPGYHYSRVAPTPVAAPRLLAWSQEMGAELGLTPPPEQGTATELLAGNRVADSMRPYAARYGGHQFGNWAGQLGDGRAISLGELGGTAGRRWEVQLKGAGPTPYSRRADGRAVLRSSVREFLCSEAMHHLGVPTTRALSLVSTGDAVVRDMFYDGHARPEPGAVVARVAPSFVRFGSFQILLAHGEIDNLRALADYVIRHHYPELGAPSPAVYGRWFTEICRRTAVLVAHWQTVGFVHGVLNTDNMSILGLTIDYGPYGWLEPYDPTWTPNTTDFGGRRYAFGQQPRVGLWNLTQLAQALAPLVADPTQDLRPALDEYVHTYQVTYHAQLLAKLGLTDQHPEPDRALLAALPAALEAAEADMTLFFRQLSEAVPALLAADEAAVGELGRNLLAAVSYATPGSEGHAPLLAWLGQYTARLRDEPAAPAAIRVAMLACNPKYVLRNYLAQQAIEAAEAGDLTLLHTLHEVLKRPFDEQPEHEALAARRPEWAATKPGSATLSCSS</sequence>